<dbReference type="InParanoid" id="C7ZM78"/>
<evidence type="ECO:0000313" key="4">
    <source>
        <dbReference type="Proteomes" id="UP000005206"/>
    </source>
</evidence>
<protein>
    <recommendedName>
        <fullName evidence="2">HNH nuclease domain-containing protein</fullName>
    </recommendedName>
</protein>
<dbReference type="OrthoDB" id="2142759at2759"/>
<dbReference type="RefSeq" id="XP_003040578.1">
    <property type="nucleotide sequence ID" value="XM_003040532.1"/>
</dbReference>
<organism evidence="3 4">
    <name type="scientific">Fusarium vanettenii (strain ATCC MYA-4622 / CBS 123669 / FGSC 9596 / NRRL 45880 / 77-13-4)</name>
    <name type="common">Fusarium solani subsp. pisi</name>
    <dbReference type="NCBI Taxonomy" id="660122"/>
    <lineage>
        <taxon>Eukaryota</taxon>
        <taxon>Fungi</taxon>
        <taxon>Dikarya</taxon>
        <taxon>Ascomycota</taxon>
        <taxon>Pezizomycotina</taxon>
        <taxon>Sordariomycetes</taxon>
        <taxon>Hypocreomycetidae</taxon>
        <taxon>Hypocreales</taxon>
        <taxon>Nectriaceae</taxon>
        <taxon>Fusarium</taxon>
        <taxon>Fusarium solani species complex</taxon>
        <taxon>Fusarium vanettenii</taxon>
    </lineage>
</organism>
<reference evidence="3 4" key="1">
    <citation type="journal article" date="2009" name="PLoS Genet.">
        <title>The genome of Nectria haematococca: contribution of supernumerary chromosomes to gene expansion.</title>
        <authorList>
            <person name="Coleman J.J."/>
            <person name="Rounsley S.D."/>
            <person name="Rodriguez-Carres M."/>
            <person name="Kuo A."/>
            <person name="Wasmann C.C."/>
            <person name="Grimwood J."/>
            <person name="Schmutz J."/>
            <person name="Taga M."/>
            <person name="White G.J."/>
            <person name="Zhou S."/>
            <person name="Schwartz D.C."/>
            <person name="Freitag M."/>
            <person name="Ma L.J."/>
            <person name="Danchin E.G."/>
            <person name="Henrissat B."/>
            <person name="Coutinho P.M."/>
            <person name="Nelson D.R."/>
            <person name="Straney D."/>
            <person name="Napoli C.A."/>
            <person name="Barker B.M."/>
            <person name="Gribskov M."/>
            <person name="Rep M."/>
            <person name="Kroken S."/>
            <person name="Molnar I."/>
            <person name="Rensing C."/>
            <person name="Kennell J.C."/>
            <person name="Zamora J."/>
            <person name="Farman M.L."/>
            <person name="Selker E.U."/>
            <person name="Salamov A."/>
            <person name="Shapiro H."/>
            <person name="Pangilinan J."/>
            <person name="Lindquist E."/>
            <person name="Lamers C."/>
            <person name="Grigoriev I.V."/>
            <person name="Geiser D.M."/>
            <person name="Covert S.F."/>
            <person name="Temporini E."/>
            <person name="Vanetten H.D."/>
        </authorList>
    </citation>
    <scope>NUCLEOTIDE SEQUENCE [LARGE SCALE GENOMIC DNA]</scope>
    <source>
        <strain evidence="4">ATCC MYA-4622 / CBS 123669 / FGSC 9596 / NRRL 45880 / 77-13-4</strain>
    </source>
</reference>
<evidence type="ECO:0000256" key="1">
    <source>
        <dbReference type="SAM" id="MobiDB-lite"/>
    </source>
</evidence>
<keyword evidence="4" id="KW-1185">Reference proteome</keyword>
<evidence type="ECO:0000313" key="3">
    <source>
        <dbReference type="EMBL" id="EEU34865.1"/>
    </source>
</evidence>
<dbReference type="GeneID" id="9679021"/>
<evidence type="ECO:0000259" key="2">
    <source>
        <dbReference type="Pfam" id="PF13391"/>
    </source>
</evidence>
<dbReference type="OMA" id="MFQYSAW"/>
<dbReference type="Proteomes" id="UP000005206">
    <property type="component" value="Chromosome 14"/>
</dbReference>
<dbReference type="InterPro" id="IPR003615">
    <property type="entry name" value="HNH_nuc"/>
</dbReference>
<sequence length="474" mass="53688">MACKYDPIDEPCLFSGGRDYSEVPSVRFFHPGYADAGGIPDFDVLISLEAFDDGGTGIHYDTAHTACAILANNRWDGYFSHDRHGKLKAQPPDGILREEQYYFCLPSSDPSTDRYPVIPRFRDWRFPHNDLPLIWKNLKDQLRANKPGDKSKSANCLLSNCGDAVEFAHLVPSAQSHWWTINLMKRYAKTPLFSTNDMDVPANGLPLRCDIHRMFDERHFTFVPKTVVPRYQGKVPSSSQDDAGHRDQDLSSQGDPKLRQDNDEQSQADSRLPLRLNTGDRSHDAETELKAEPVHVVGHVFNSTPSGDLPRLWHNRPLCSPPSPASVEYLFARFAYTIFSPSVFKYFLDSNKARRLLVWDQEKLKHEIEDADPERCRSIWNASRSRSESPKKRARPAGNEQQVEDGDCAPGIFDTASDVDSAYHDDSQHMGEDASETPALDEPVRGRRRKRESEEHSGMDDLYGVKRSRLGLLA</sequence>
<name>C7ZM78_FUSV7</name>
<feature type="compositionally biased region" description="Basic and acidic residues" evidence="1">
    <location>
        <begin position="421"/>
        <end position="432"/>
    </location>
</feature>
<dbReference type="eggNOG" id="ENOG502S5NF">
    <property type="taxonomic scope" value="Eukaryota"/>
</dbReference>
<dbReference type="VEuPathDB" id="FungiDB:NECHADRAFT_102241"/>
<feature type="domain" description="HNH nuclease" evidence="2">
    <location>
        <begin position="156"/>
        <end position="223"/>
    </location>
</feature>
<dbReference type="AlphaFoldDB" id="C7ZM78"/>
<dbReference type="KEGG" id="nhe:NECHADRAFT_102241"/>
<proteinExistence type="predicted"/>
<dbReference type="EMBL" id="GG698950">
    <property type="protein sequence ID" value="EEU34865.1"/>
    <property type="molecule type" value="Genomic_DNA"/>
</dbReference>
<feature type="compositionally biased region" description="Basic and acidic residues" evidence="1">
    <location>
        <begin position="278"/>
        <end position="291"/>
    </location>
</feature>
<accession>C7ZM78</accession>
<feature type="region of interest" description="Disordered" evidence="1">
    <location>
        <begin position="380"/>
        <end position="474"/>
    </location>
</feature>
<feature type="region of interest" description="Disordered" evidence="1">
    <location>
        <begin position="231"/>
        <end position="291"/>
    </location>
</feature>
<gene>
    <name evidence="3" type="ORF">NECHADRAFT_102241</name>
</gene>
<dbReference type="HOGENOM" id="CLU_030288_3_0_1"/>
<dbReference type="Pfam" id="PF13391">
    <property type="entry name" value="HNH_2"/>
    <property type="match status" value="1"/>
</dbReference>